<dbReference type="AlphaFoldDB" id="A0A6A6VVV1"/>
<accession>A0A6A6VVV1</accession>
<dbReference type="RefSeq" id="XP_033595822.1">
    <property type="nucleotide sequence ID" value="XM_033747651.1"/>
</dbReference>
<dbReference type="GeneID" id="54488705"/>
<name>A0A6A6VVV1_9PEZI</name>
<protein>
    <submittedName>
        <fullName evidence="2">Uncharacterized protein</fullName>
    </submittedName>
</protein>
<keyword evidence="3" id="KW-1185">Reference proteome</keyword>
<gene>
    <name evidence="2" type="ORF">EJ05DRAFT_505013</name>
</gene>
<dbReference type="Proteomes" id="UP000799437">
    <property type="component" value="Unassembled WGS sequence"/>
</dbReference>
<feature type="compositionally biased region" description="Low complexity" evidence="1">
    <location>
        <begin position="1"/>
        <end position="11"/>
    </location>
</feature>
<dbReference type="EMBL" id="ML996584">
    <property type="protein sequence ID" value="KAF2753371.1"/>
    <property type="molecule type" value="Genomic_DNA"/>
</dbReference>
<feature type="region of interest" description="Disordered" evidence="1">
    <location>
        <begin position="73"/>
        <end position="97"/>
    </location>
</feature>
<dbReference type="OrthoDB" id="2590867at2759"/>
<organism evidence="2 3">
    <name type="scientific">Pseudovirgaria hyperparasitica</name>
    <dbReference type="NCBI Taxonomy" id="470096"/>
    <lineage>
        <taxon>Eukaryota</taxon>
        <taxon>Fungi</taxon>
        <taxon>Dikarya</taxon>
        <taxon>Ascomycota</taxon>
        <taxon>Pezizomycotina</taxon>
        <taxon>Dothideomycetes</taxon>
        <taxon>Dothideomycetes incertae sedis</taxon>
        <taxon>Acrospermales</taxon>
        <taxon>Acrospermaceae</taxon>
        <taxon>Pseudovirgaria</taxon>
    </lineage>
</organism>
<evidence type="ECO:0000256" key="1">
    <source>
        <dbReference type="SAM" id="MobiDB-lite"/>
    </source>
</evidence>
<evidence type="ECO:0000313" key="3">
    <source>
        <dbReference type="Proteomes" id="UP000799437"/>
    </source>
</evidence>
<reference evidence="2" key="1">
    <citation type="journal article" date="2020" name="Stud. Mycol.">
        <title>101 Dothideomycetes genomes: a test case for predicting lifestyles and emergence of pathogens.</title>
        <authorList>
            <person name="Haridas S."/>
            <person name="Albert R."/>
            <person name="Binder M."/>
            <person name="Bloem J."/>
            <person name="Labutti K."/>
            <person name="Salamov A."/>
            <person name="Andreopoulos B."/>
            <person name="Baker S."/>
            <person name="Barry K."/>
            <person name="Bills G."/>
            <person name="Bluhm B."/>
            <person name="Cannon C."/>
            <person name="Castanera R."/>
            <person name="Culley D."/>
            <person name="Daum C."/>
            <person name="Ezra D."/>
            <person name="Gonzalez J."/>
            <person name="Henrissat B."/>
            <person name="Kuo A."/>
            <person name="Liang C."/>
            <person name="Lipzen A."/>
            <person name="Lutzoni F."/>
            <person name="Magnuson J."/>
            <person name="Mondo S."/>
            <person name="Nolan M."/>
            <person name="Ohm R."/>
            <person name="Pangilinan J."/>
            <person name="Park H.-J."/>
            <person name="Ramirez L."/>
            <person name="Alfaro M."/>
            <person name="Sun H."/>
            <person name="Tritt A."/>
            <person name="Yoshinaga Y."/>
            <person name="Zwiers L.-H."/>
            <person name="Turgeon B."/>
            <person name="Goodwin S."/>
            <person name="Spatafora J."/>
            <person name="Crous P."/>
            <person name="Grigoriev I."/>
        </authorList>
    </citation>
    <scope>NUCLEOTIDE SEQUENCE</scope>
    <source>
        <strain evidence="2">CBS 121739</strain>
    </source>
</reference>
<proteinExistence type="predicted"/>
<feature type="region of interest" description="Disordered" evidence="1">
    <location>
        <begin position="1"/>
        <end position="35"/>
    </location>
</feature>
<evidence type="ECO:0000313" key="2">
    <source>
        <dbReference type="EMBL" id="KAF2753371.1"/>
    </source>
</evidence>
<sequence length="97" mass="9861">MSTNTNNINTTAGASAPGTHSTGASQTGGNIGQAIKEGATKIHGLGEAIRGNFNQAVDGAFNEQEGVTKNAGIAAKGVDEVEDGKYRGYPESKPKNI</sequence>
<feature type="compositionally biased region" description="Basic and acidic residues" evidence="1">
    <location>
        <begin position="77"/>
        <end position="97"/>
    </location>
</feature>
<feature type="compositionally biased region" description="Polar residues" evidence="1">
    <location>
        <begin position="18"/>
        <end position="28"/>
    </location>
</feature>